<evidence type="ECO:0000313" key="2">
    <source>
        <dbReference type="EMBL" id="KAF4461482.1"/>
    </source>
</evidence>
<keyword evidence="1" id="KW-0812">Transmembrane</keyword>
<dbReference type="OrthoDB" id="4818293at2759"/>
<evidence type="ECO:0000313" key="3">
    <source>
        <dbReference type="Proteomes" id="UP000554235"/>
    </source>
</evidence>
<feature type="transmembrane region" description="Helical" evidence="1">
    <location>
        <begin position="279"/>
        <end position="303"/>
    </location>
</feature>
<keyword evidence="1" id="KW-0472">Membrane</keyword>
<feature type="transmembrane region" description="Helical" evidence="1">
    <location>
        <begin position="323"/>
        <end position="343"/>
    </location>
</feature>
<proteinExistence type="predicted"/>
<dbReference type="EMBL" id="JAADYS010001713">
    <property type="protein sequence ID" value="KAF4461482.1"/>
    <property type="molecule type" value="Genomic_DNA"/>
</dbReference>
<comment type="caution">
    <text evidence="2">The sequence shown here is derived from an EMBL/GenBank/DDBJ whole genome shotgun (WGS) entry which is preliminary data.</text>
</comment>
<protein>
    <submittedName>
        <fullName evidence="2">Uncharacterized protein</fullName>
    </submittedName>
</protein>
<dbReference type="AlphaFoldDB" id="A0A8H4L219"/>
<sequence>MGKGRKKRGMEEEFTVDRKDSVDPIRLLQLQLQLPRELLTPDLMLKYLAKPTRKGISDGLLILALIGGVISLILAFLVFIAGTTIIHGSGDGADYLLWKPLALVTFDGLVPNNDTSRFLVHLNWYASSFGWEYPAAPKGLPQAGITSQGLRYSSNIVNDLHQIARELHLPEDTWDCPHPGPYEDPCGNIFFEAWRTFMVYDGLPITSWLLWTMLLSALLLGSWTLAQEWMIRNRPYWMKCRCLFGKRWCPCPKGTKEEIENHDDFVWDKVRAAYWALSAAYFGIAASHACITSVFFVRFMSYFEERLPEGISMDPRRRLVSEILLWVAFGIRCFSALCVAIRWKLSRKPKGWMEGQSMNRLERDSDGADARYTD</sequence>
<keyword evidence="1" id="KW-1133">Transmembrane helix</keyword>
<evidence type="ECO:0000256" key="1">
    <source>
        <dbReference type="SAM" id="Phobius"/>
    </source>
</evidence>
<feature type="transmembrane region" description="Helical" evidence="1">
    <location>
        <begin position="208"/>
        <end position="226"/>
    </location>
</feature>
<reference evidence="2 3" key="1">
    <citation type="submission" date="2020-01" db="EMBL/GenBank/DDBJ databases">
        <title>Identification and distribution of gene clusters putatively required for synthesis of sphingolipid metabolism inhibitors in phylogenetically diverse species of the filamentous fungus Fusarium.</title>
        <authorList>
            <person name="Kim H.-S."/>
            <person name="Busman M."/>
            <person name="Brown D.W."/>
            <person name="Divon H."/>
            <person name="Uhlig S."/>
            <person name="Proctor R.H."/>
        </authorList>
    </citation>
    <scope>NUCLEOTIDE SEQUENCE [LARGE SCALE GENOMIC DNA]</scope>
    <source>
        <strain evidence="2 3">NRRL 20459</strain>
    </source>
</reference>
<accession>A0A8H4L219</accession>
<dbReference type="Proteomes" id="UP000554235">
    <property type="component" value="Unassembled WGS sequence"/>
</dbReference>
<organism evidence="2 3">
    <name type="scientific">Fusarium albosuccineum</name>
    <dbReference type="NCBI Taxonomy" id="1237068"/>
    <lineage>
        <taxon>Eukaryota</taxon>
        <taxon>Fungi</taxon>
        <taxon>Dikarya</taxon>
        <taxon>Ascomycota</taxon>
        <taxon>Pezizomycotina</taxon>
        <taxon>Sordariomycetes</taxon>
        <taxon>Hypocreomycetidae</taxon>
        <taxon>Hypocreales</taxon>
        <taxon>Nectriaceae</taxon>
        <taxon>Fusarium</taxon>
        <taxon>Fusarium decemcellulare species complex</taxon>
    </lineage>
</organism>
<name>A0A8H4L219_9HYPO</name>
<gene>
    <name evidence="2" type="ORF">FALBO_11733</name>
</gene>
<feature type="transmembrane region" description="Helical" evidence="1">
    <location>
        <begin position="60"/>
        <end position="86"/>
    </location>
</feature>
<keyword evidence="3" id="KW-1185">Reference proteome</keyword>